<dbReference type="GeneID" id="28756867"/>
<evidence type="ECO:0000313" key="2">
    <source>
        <dbReference type="EMBL" id="OAG02436.1"/>
    </source>
</evidence>
<sequence length="200" mass="21774">MSVINETRCECCWALVECRRSGIYDWLVSQILRGARTQRLPVDTASQRSEAESLHCSIATVASVYVRWSGGGHLSASHPRTAPSRENQDSRPASSAARPKLVPQGITKTSLLVSSKLGSKQPRFSLRQTLRAVRMHCPRHHTTTFPVFGEGYRCMQKGGLVAQRLQPAAGRLAGPVWESRLCIVAADQTGGGPVAPASHF</sequence>
<keyword evidence="3" id="KW-1185">Reference proteome</keyword>
<proteinExistence type="predicted"/>
<dbReference type="OrthoDB" id="10459856at2759"/>
<reference evidence="2 3" key="1">
    <citation type="submission" date="2016-05" db="EMBL/GenBank/DDBJ databases">
        <title>Comparative analysis of secretome profiles of manganese(II)-oxidizing ascomycete fungi.</title>
        <authorList>
            <consortium name="DOE Joint Genome Institute"/>
            <person name="Zeiner C.A."/>
            <person name="Purvine S.O."/>
            <person name="Zink E.M."/>
            <person name="Wu S."/>
            <person name="Pasa-Tolic L."/>
            <person name="Chaput D.L."/>
            <person name="Haridas S."/>
            <person name="Grigoriev I.V."/>
            <person name="Santelli C.M."/>
            <person name="Hansel C.M."/>
        </authorList>
    </citation>
    <scope>NUCLEOTIDE SEQUENCE [LARGE SCALE GENOMIC DNA]</scope>
    <source>
        <strain evidence="2 3">AP3s5-JAC2a</strain>
    </source>
</reference>
<dbReference type="AlphaFoldDB" id="A0A177C4T7"/>
<evidence type="ECO:0000256" key="1">
    <source>
        <dbReference type="SAM" id="MobiDB-lite"/>
    </source>
</evidence>
<organism evidence="2 3">
    <name type="scientific">Paraphaeosphaeria sporulosa</name>
    <dbReference type="NCBI Taxonomy" id="1460663"/>
    <lineage>
        <taxon>Eukaryota</taxon>
        <taxon>Fungi</taxon>
        <taxon>Dikarya</taxon>
        <taxon>Ascomycota</taxon>
        <taxon>Pezizomycotina</taxon>
        <taxon>Dothideomycetes</taxon>
        <taxon>Pleosporomycetidae</taxon>
        <taxon>Pleosporales</taxon>
        <taxon>Massarineae</taxon>
        <taxon>Didymosphaeriaceae</taxon>
        <taxon>Paraphaeosphaeria</taxon>
    </lineage>
</organism>
<dbReference type="EMBL" id="KV441556">
    <property type="protein sequence ID" value="OAG02436.1"/>
    <property type="molecule type" value="Genomic_DNA"/>
</dbReference>
<protein>
    <submittedName>
        <fullName evidence="2">Uncharacterized protein</fullName>
    </submittedName>
</protein>
<accession>A0A177C4T7</accession>
<dbReference type="InParanoid" id="A0A177C4T7"/>
<dbReference type="Proteomes" id="UP000077069">
    <property type="component" value="Unassembled WGS sequence"/>
</dbReference>
<dbReference type="RefSeq" id="XP_018032801.1">
    <property type="nucleotide sequence ID" value="XM_018173381.1"/>
</dbReference>
<name>A0A177C4T7_9PLEO</name>
<evidence type="ECO:0000313" key="3">
    <source>
        <dbReference type="Proteomes" id="UP000077069"/>
    </source>
</evidence>
<feature type="region of interest" description="Disordered" evidence="1">
    <location>
        <begin position="75"/>
        <end position="100"/>
    </location>
</feature>
<gene>
    <name evidence="2" type="ORF">CC84DRAFT_1021063</name>
</gene>